<reference evidence="2 3" key="1">
    <citation type="submission" date="2013-06" db="EMBL/GenBank/DDBJ databases">
        <authorList>
            <person name="Weinstock G."/>
            <person name="Sodergren E."/>
            <person name="Lobos E.A."/>
            <person name="Fulton L."/>
            <person name="Fulton R."/>
            <person name="Courtney L."/>
            <person name="Fronick C."/>
            <person name="O'Laughlin M."/>
            <person name="Godfrey J."/>
            <person name="Wilson R.M."/>
            <person name="Miner T."/>
            <person name="Farmer C."/>
            <person name="Delehaunty K."/>
            <person name="Cordes M."/>
            <person name="Minx P."/>
            <person name="Tomlinson C."/>
            <person name="Chen J."/>
            <person name="Wollam A."/>
            <person name="Pepin K.H."/>
            <person name="Bhonagiri V."/>
            <person name="Zhang X."/>
            <person name="Warren W."/>
            <person name="Mitreva M."/>
            <person name="Mardis E.R."/>
            <person name="Wilson R.K."/>
        </authorList>
    </citation>
    <scope>NUCLEOTIDE SEQUENCE [LARGE SCALE GENOMIC DNA]</scope>
    <source>
        <strain evidence="2 3">JCP8017A</strain>
    </source>
</reference>
<protein>
    <submittedName>
        <fullName evidence="2">Uncharacterized protein</fullName>
    </submittedName>
</protein>
<accession>T2PL23</accession>
<evidence type="ECO:0000256" key="1">
    <source>
        <dbReference type="SAM" id="MobiDB-lite"/>
    </source>
</evidence>
<dbReference type="EMBL" id="ATJN01000030">
    <property type="protein sequence ID" value="EPI52529.1"/>
    <property type="molecule type" value="Genomic_DNA"/>
</dbReference>
<evidence type="ECO:0000313" key="3">
    <source>
        <dbReference type="Proteomes" id="UP000015779"/>
    </source>
</evidence>
<sequence length="42" mass="4675">MLSTQAKYVKILCTQPQSVDMSPQTAKLRSKTTRTQPKAATH</sequence>
<dbReference type="Proteomes" id="UP000015779">
    <property type="component" value="Unassembled WGS sequence"/>
</dbReference>
<organism evidence="2 3">
    <name type="scientific">Gardnerella pickettii JCP8017A</name>
    <dbReference type="NCBI Taxonomy" id="1261062"/>
    <lineage>
        <taxon>Bacteria</taxon>
        <taxon>Bacillati</taxon>
        <taxon>Actinomycetota</taxon>
        <taxon>Actinomycetes</taxon>
        <taxon>Bifidobacteriales</taxon>
        <taxon>Bifidobacteriaceae</taxon>
        <taxon>Gardnerella</taxon>
        <taxon>Gardnerella pickettii</taxon>
    </lineage>
</organism>
<comment type="caution">
    <text evidence="2">The sequence shown here is derived from an EMBL/GenBank/DDBJ whole genome shotgun (WGS) entry which is preliminary data.</text>
</comment>
<proteinExistence type="predicted"/>
<name>T2PL23_9BIFI</name>
<evidence type="ECO:0000313" key="2">
    <source>
        <dbReference type="EMBL" id="EPI52529.1"/>
    </source>
</evidence>
<feature type="region of interest" description="Disordered" evidence="1">
    <location>
        <begin position="17"/>
        <end position="42"/>
    </location>
</feature>
<dbReference type="AlphaFoldDB" id="T2PL23"/>
<gene>
    <name evidence="2" type="ORF">HMPREF1577_00646</name>
</gene>
<dbReference type="HOGENOM" id="CLU_218519_0_0_11"/>